<keyword evidence="1" id="KW-0472">Membrane</keyword>
<sequence length="147" mass="17262">MSPRVHLAASFTIGSLLYLYFYSFQSALMAFACGVLIDLDHCLDYLLIYRNADIKRFFDTYALISSAPLVKRCYLWLHSIEGLFLFWFLINEFSLGILWVSAAIGFTQHIALDYIFNTRYAKPHFYFLVFRALNGFDRRRLFKNTHA</sequence>
<proteinExistence type="predicted"/>
<evidence type="ECO:0008006" key="4">
    <source>
        <dbReference type="Google" id="ProtNLM"/>
    </source>
</evidence>
<dbReference type="Proteomes" id="UP000229641">
    <property type="component" value="Unassembled WGS sequence"/>
</dbReference>
<dbReference type="PROSITE" id="PS51257">
    <property type="entry name" value="PROKAR_LIPOPROTEIN"/>
    <property type="match status" value="1"/>
</dbReference>
<comment type="caution">
    <text evidence="2">The sequence shown here is derived from an EMBL/GenBank/DDBJ whole genome shotgun (WGS) entry which is preliminary data.</text>
</comment>
<keyword evidence="1" id="KW-1133">Transmembrane helix</keyword>
<name>A0A2H0LW59_9BACT</name>
<keyword evidence="1" id="KW-0812">Transmembrane</keyword>
<dbReference type="EMBL" id="PCWA01000092">
    <property type="protein sequence ID" value="PIQ88650.1"/>
    <property type="molecule type" value="Genomic_DNA"/>
</dbReference>
<evidence type="ECO:0000313" key="3">
    <source>
        <dbReference type="Proteomes" id="UP000229641"/>
    </source>
</evidence>
<reference evidence="2 3" key="1">
    <citation type="submission" date="2017-09" db="EMBL/GenBank/DDBJ databases">
        <title>Depth-based differentiation of microbial function through sediment-hosted aquifers and enrichment of novel symbionts in the deep terrestrial subsurface.</title>
        <authorList>
            <person name="Probst A.J."/>
            <person name="Ladd B."/>
            <person name="Jarett J.K."/>
            <person name="Geller-Mcgrath D.E."/>
            <person name="Sieber C.M."/>
            <person name="Emerson J.B."/>
            <person name="Anantharaman K."/>
            <person name="Thomas B.C."/>
            <person name="Malmstrom R."/>
            <person name="Stieglmeier M."/>
            <person name="Klingl A."/>
            <person name="Woyke T."/>
            <person name="Ryan C.M."/>
            <person name="Banfield J.F."/>
        </authorList>
    </citation>
    <scope>NUCLEOTIDE SEQUENCE [LARGE SCALE GENOMIC DNA]</scope>
    <source>
        <strain evidence="2">CG11_big_fil_rev_8_21_14_0_20_42_13</strain>
    </source>
</reference>
<evidence type="ECO:0000313" key="2">
    <source>
        <dbReference type="EMBL" id="PIQ88650.1"/>
    </source>
</evidence>
<gene>
    <name evidence="2" type="ORF">COV72_06900</name>
</gene>
<evidence type="ECO:0000256" key="1">
    <source>
        <dbReference type="SAM" id="Phobius"/>
    </source>
</evidence>
<organism evidence="2 3">
    <name type="scientific">Candidatus Ghiorseimicrobium undicola</name>
    <dbReference type="NCBI Taxonomy" id="1974746"/>
    <lineage>
        <taxon>Bacteria</taxon>
        <taxon>Pseudomonadati</taxon>
        <taxon>Candidatus Omnitrophota</taxon>
        <taxon>Candidatus Ghiorseimicrobium</taxon>
    </lineage>
</organism>
<accession>A0A2H0LW59</accession>
<dbReference type="AlphaFoldDB" id="A0A2H0LW59"/>
<feature type="transmembrane region" description="Helical" evidence="1">
    <location>
        <begin position="5"/>
        <end position="22"/>
    </location>
</feature>
<protein>
    <recommendedName>
        <fullName evidence="4">Metal-dependent hydrolase</fullName>
    </recommendedName>
</protein>